<evidence type="ECO:0000313" key="2">
    <source>
        <dbReference type="EMBL" id="AVO38042.1"/>
    </source>
</evidence>
<feature type="chain" id="PRO_5015441173" evidence="1">
    <location>
        <begin position="21"/>
        <end position="107"/>
    </location>
</feature>
<dbReference type="AlphaFoldDB" id="A0A2S0MQ83"/>
<evidence type="ECO:0000256" key="1">
    <source>
        <dbReference type="SAM" id="SignalP"/>
    </source>
</evidence>
<evidence type="ECO:0000313" key="3">
    <source>
        <dbReference type="Proteomes" id="UP000237655"/>
    </source>
</evidence>
<dbReference type="KEGG" id="thas:C6Y53_10235"/>
<proteinExistence type="predicted"/>
<gene>
    <name evidence="2" type="ORF">C6Y53_10235</name>
</gene>
<protein>
    <submittedName>
        <fullName evidence="2">Uncharacterized protein</fullName>
    </submittedName>
</protein>
<organism evidence="2 3">
    <name type="scientific">Pukyongiella litopenaei</name>
    <dbReference type="NCBI Taxonomy" id="2605946"/>
    <lineage>
        <taxon>Bacteria</taxon>
        <taxon>Pseudomonadati</taxon>
        <taxon>Pseudomonadota</taxon>
        <taxon>Alphaproteobacteria</taxon>
        <taxon>Rhodobacterales</taxon>
        <taxon>Paracoccaceae</taxon>
        <taxon>Pukyongiella</taxon>
    </lineage>
</organism>
<dbReference type="EMBL" id="CP027665">
    <property type="protein sequence ID" value="AVO38042.1"/>
    <property type="molecule type" value="Genomic_DNA"/>
</dbReference>
<sequence>MMTGIKGLTLGFGICAAALAAKMAAAENDRNCAPRTLVLERLANSYGETRQSIGLGSNNAVVEVFASQETGSWTITVTLPTGMTCLVASGQSFETLAEALPARGNDA</sequence>
<dbReference type="Proteomes" id="UP000237655">
    <property type="component" value="Chromosome"/>
</dbReference>
<keyword evidence="3" id="KW-1185">Reference proteome</keyword>
<accession>A0A2S0MQ83</accession>
<feature type="signal peptide" evidence="1">
    <location>
        <begin position="1"/>
        <end position="20"/>
    </location>
</feature>
<dbReference type="RefSeq" id="WP_106472358.1">
    <property type="nucleotide sequence ID" value="NZ_CP027665.1"/>
</dbReference>
<keyword evidence="1" id="KW-0732">Signal</keyword>
<name>A0A2S0MQ83_9RHOB</name>
<reference evidence="3" key="1">
    <citation type="submission" date="2018-03" db="EMBL/GenBank/DDBJ databases">
        <title>Genomic analysis of the strain SH-1 isolated from shrimp intestine.</title>
        <authorList>
            <person name="Kim Y.-S."/>
            <person name="Kim S.-E."/>
            <person name="Kim K.-H."/>
        </authorList>
    </citation>
    <scope>NUCLEOTIDE SEQUENCE [LARGE SCALE GENOMIC DNA]</scope>
    <source>
        <strain evidence="3">SH-1</strain>
    </source>
</reference>